<accession>A0A017T0F4</accession>
<dbReference type="RefSeq" id="WP_044247475.1">
    <property type="nucleotide sequence ID" value="NZ_ASRX01000060.1"/>
</dbReference>
<dbReference type="Gene3D" id="1.10.357.10">
    <property type="entry name" value="Tetracycline Repressor, domain 2"/>
    <property type="match status" value="1"/>
</dbReference>
<evidence type="ECO:0000256" key="2">
    <source>
        <dbReference type="ARBA" id="ARBA00023125"/>
    </source>
</evidence>
<reference evidence="6 7" key="1">
    <citation type="submission" date="2013-05" db="EMBL/GenBank/DDBJ databases">
        <title>Genome assembly of Chondromyces apiculatus DSM 436.</title>
        <authorList>
            <person name="Sharma G."/>
            <person name="Khatri I."/>
            <person name="Kaur C."/>
            <person name="Mayilraj S."/>
            <person name="Subramanian S."/>
        </authorList>
    </citation>
    <scope>NUCLEOTIDE SEQUENCE [LARGE SCALE GENOMIC DNA]</scope>
    <source>
        <strain evidence="6 7">DSM 436</strain>
    </source>
</reference>
<dbReference type="InterPro" id="IPR011075">
    <property type="entry name" value="TetR_C"/>
</dbReference>
<dbReference type="SUPFAM" id="SSF48498">
    <property type="entry name" value="Tetracyclin repressor-like, C-terminal domain"/>
    <property type="match status" value="1"/>
</dbReference>
<dbReference type="InterPro" id="IPR036271">
    <property type="entry name" value="Tet_transcr_reg_TetR-rel_C_sf"/>
</dbReference>
<keyword evidence="7" id="KW-1185">Reference proteome</keyword>
<keyword evidence="2 4" id="KW-0238">DNA-binding</keyword>
<evidence type="ECO:0000259" key="5">
    <source>
        <dbReference type="PROSITE" id="PS50977"/>
    </source>
</evidence>
<sequence length="206" mass="22952">MSESERPRVGRKRSEASRTAILTAALKLATERGYAAVTIDAIAGEARVGKHTIYRWWRSKAEVLLQALSEATDEQVPLPDTGDLEEDLRQLLTRIFSLSNHEQPPAHLLRALMAEAQLDPDFLVLFHSFTEGRRMLVRERFAAARASGQIADGVDVEVLLDMIFGAIWHRRLLQHGPLDARFADAILAIAMAALRRPQLGIVQNPS</sequence>
<dbReference type="Proteomes" id="UP000019678">
    <property type="component" value="Unassembled WGS sequence"/>
</dbReference>
<dbReference type="Gene3D" id="1.10.10.60">
    <property type="entry name" value="Homeodomain-like"/>
    <property type="match status" value="1"/>
</dbReference>
<protein>
    <submittedName>
        <fullName evidence="6">Transcriptional regulator, TetR family</fullName>
    </submittedName>
</protein>
<dbReference type="InterPro" id="IPR001647">
    <property type="entry name" value="HTH_TetR"/>
</dbReference>
<dbReference type="Pfam" id="PF00440">
    <property type="entry name" value="TetR_N"/>
    <property type="match status" value="1"/>
</dbReference>
<dbReference type="InterPro" id="IPR009057">
    <property type="entry name" value="Homeodomain-like_sf"/>
</dbReference>
<dbReference type="STRING" id="1192034.CAP_7099"/>
<evidence type="ECO:0000256" key="3">
    <source>
        <dbReference type="ARBA" id="ARBA00023163"/>
    </source>
</evidence>
<evidence type="ECO:0000256" key="4">
    <source>
        <dbReference type="PROSITE-ProRule" id="PRU00335"/>
    </source>
</evidence>
<name>A0A017T0F4_9BACT</name>
<keyword evidence="3" id="KW-0804">Transcription</keyword>
<evidence type="ECO:0000313" key="7">
    <source>
        <dbReference type="Proteomes" id="UP000019678"/>
    </source>
</evidence>
<dbReference type="GO" id="GO:0003700">
    <property type="term" value="F:DNA-binding transcription factor activity"/>
    <property type="evidence" value="ECO:0007669"/>
    <property type="project" value="TreeGrafter"/>
</dbReference>
<keyword evidence="1" id="KW-0805">Transcription regulation</keyword>
<dbReference type="InterPro" id="IPR050109">
    <property type="entry name" value="HTH-type_TetR-like_transc_reg"/>
</dbReference>
<organism evidence="6 7">
    <name type="scientific">Chondromyces apiculatus DSM 436</name>
    <dbReference type="NCBI Taxonomy" id="1192034"/>
    <lineage>
        <taxon>Bacteria</taxon>
        <taxon>Pseudomonadati</taxon>
        <taxon>Myxococcota</taxon>
        <taxon>Polyangia</taxon>
        <taxon>Polyangiales</taxon>
        <taxon>Polyangiaceae</taxon>
        <taxon>Chondromyces</taxon>
    </lineage>
</organism>
<dbReference type="PROSITE" id="PS50977">
    <property type="entry name" value="HTH_TETR_2"/>
    <property type="match status" value="1"/>
</dbReference>
<dbReference type="PANTHER" id="PTHR30055:SF148">
    <property type="entry name" value="TETR-FAMILY TRANSCRIPTIONAL REGULATOR"/>
    <property type="match status" value="1"/>
</dbReference>
<dbReference type="EMBL" id="ASRX01000060">
    <property type="protein sequence ID" value="EYF02477.1"/>
    <property type="molecule type" value="Genomic_DNA"/>
</dbReference>
<dbReference type="AlphaFoldDB" id="A0A017T0F4"/>
<comment type="caution">
    <text evidence="6">The sequence shown here is derived from an EMBL/GenBank/DDBJ whole genome shotgun (WGS) entry which is preliminary data.</text>
</comment>
<dbReference type="eggNOG" id="COG1309">
    <property type="taxonomic scope" value="Bacteria"/>
</dbReference>
<dbReference type="PANTHER" id="PTHR30055">
    <property type="entry name" value="HTH-TYPE TRANSCRIPTIONAL REGULATOR RUTR"/>
    <property type="match status" value="1"/>
</dbReference>
<dbReference type="SUPFAM" id="SSF46689">
    <property type="entry name" value="Homeodomain-like"/>
    <property type="match status" value="1"/>
</dbReference>
<proteinExistence type="predicted"/>
<feature type="DNA-binding region" description="H-T-H motif" evidence="4">
    <location>
        <begin position="38"/>
        <end position="57"/>
    </location>
</feature>
<feature type="domain" description="HTH tetR-type" evidence="5">
    <location>
        <begin position="15"/>
        <end position="75"/>
    </location>
</feature>
<dbReference type="GO" id="GO:0000976">
    <property type="term" value="F:transcription cis-regulatory region binding"/>
    <property type="evidence" value="ECO:0007669"/>
    <property type="project" value="TreeGrafter"/>
</dbReference>
<dbReference type="Pfam" id="PF16859">
    <property type="entry name" value="TetR_C_11"/>
    <property type="match status" value="1"/>
</dbReference>
<evidence type="ECO:0000313" key="6">
    <source>
        <dbReference type="EMBL" id="EYF02477.1"/>
    </source>
</evidence>
<dbReference type="PRINTS" id="PR00455">
    <property type="entry name" value="HTHTETR"/>
</dbReference>
<dbReference type="OrthoDB" id="9796019at2"/>
<evidence type="ECO:0000256" key="1">
    <source>
        <dbReference type="ARBA" id="ARBA00023015"/>
    </source>
</evidence>
<gene>
    <name evidence="6" type="ORF">CAP_7099</name>
</gene>